<dbReference type="HOGENOM" id="CLU_169649_2_0_9"/>
<reference evidence="2 3" key="1">
    <citation type="journal article" date="2008" name="Genome Biol.">
        <title>Encapsulated in silica: genome, proteome and physiology of the thermophilic bacterium Anoxybacillus flavithermus WK1.</title>
        <authorList>
            <person name="Saw J.H."/>
            <person name="Mountain B.W."/>
            <person name="Feng L."/>
            <person name="Omelchenko M.V."/>
            <person name="Hou S."/>
            <person name="Saito J.A."/>
            <person name="Stott M.B."/>
            <person name="Li D."/>
            <person name="Zhao G."/>
            <person name="Wu J."/>
            <person name="Galperin M.Y."/>
            <person name="Koonin E.V."/>
            <person name="Makarova K.S."/>
            <person name="Wolf Y.I."/>
            <person name="Rigden D.J."/>
            <person name="Dunfield P.F."/>
            <person name="Wang L."/>
            <person name="Alam M."/>
        </authorList>
    </citation>
    <scope>NUCLEOTIDE SEQUENCE [LARGE SCALE GENOMIC DNA]</scope>
    <source>
        <strain evidence="3">DSM 21510 / WK1</strain>
    </source>
</reference>
<organism evidence="2 3">
    <name type="scientific">Anoxybacillus flavithermus (strain DSM 21510 / WK1)</name>
    <dbReference type="NCBI Taxonomy" id="491915"/>
    <lineage>
        <taxon>Bacteria</taxon>
        <taxon>Bacillati</taxon>
        <taxon>Bacillota</taxon>
        <taxon>Bacilli</taxon>
        <taxon>Bacillales</taxon>
        <taxon>Anoxybacillaceae</taxon>
        <taxon>Anoxybacillus</taxon>
    </lineage>
</organism>
<dbReference type="AlphaFoldDB" id="B7GG91"/>
<dbReference type="Proteomes" id="UP000000742">
    <property type="component" value="Chromosome"/>
</dbReference>
<accession>B7GG91</accession>
<evidence type="ECO:0000313" key="2">
    <source>
        <dbReference type="EMBL" id="ACJ34072.1"/>
    </source>
</evidence>
<dbReference type="STRING" id="491915.Aflv_1711"/>
<name>B7GG91_ANOFW</name>
<sequence length="103" mass="12159">MSKQYDSPSSIFMKEVKTMSLKLIELQVALPKTHELGKWQEHMQQYGQLAQQQLAAEMKKQDERIRQQVTKAEQSERAKWKKQSEQKEKSKHPYKGTHIDFIG</sequence>
<dbReference type="eggNOG" id="ENOG50334JM">
    <property type="taxonomic scope" value="Bacteria"/>
</dbReference>
<feature type="region of interest" description="Disordered" evidence="1">
    <location>
        <begin position="57"/>
        <end position="103"/>
    </location>
</feature>
<gene>
    <name evidence="2" type="ordered locus">Aflv_1711</name>
</gene>
<dbReference type="EMBL" id="CP000922">
    <property type="protein sequence ID" value="ACJ34072.1"/>
    <property type="molecule type" value="Genomic_DNA"/>
</dbReference>
<feature type="compositionally biased region" description="Basic and acidic residues" evidence="1">
    <location>
        <begin position="73"/>
        <end position="88"/>
    </location>
</feature>
<feature type="compositionally biased region" description="Basic and acidic residues" evidence="1">
    <location>
        <begin position="57"/>
        <end position="66"/>
    </location>
</feature>
<evidence type="ECO:0000256" key="1">
    <source>
        <dbReference type="SAM" id="MobiDB-lite"/>
    </source>
</evidence>
<dbReference type="KEGG" id="afl:Aflv_1711"/>
<evidence type="ECO:0000313" key="3">
    <source>
        <dbReference type="Proteomes" id="UP000000742"/>
    </source>
</evidence>
<proteinExistence type="predicted"/>
<protein>
    <submittedName>
        <fullName evidence="2">Uncharacterized conserved protein</fullName>
    </submittedName>
</protein>